<proteinExistence type="predicted"/>
<dbReference type="Gene3D" id="1.10.3290.10">
    <property type="entry name" value="Fido-like domain"/>
    <property type="match status" value="1"/>
</dbReference>
<dbReference type="InterPro" id="IPR036597">
    <property type="entry name" value="Fido-like_dom_sf"/>
</dbReference>
<evidence type="ECO:0000256" key="2">
    <source>
        <dbReference type="PIRSR" id="PIRSR640198-2"/>
    </source>
</evidence>
<reference evidence="4" key="1">
    <citation type="journal article" date="2023" name="Mol. Phylogenet. Evol.">
        <title>Genome-scale phylogeny and comparative genomics of the fungal order Sordariales.</title>
        <authorList>
            <person name="Hensen N."/>
            <person name="Bonometti L."/>
            <person name="Westerberg I."/>
            <person name="Brannstrom I.O."/>
            <person name="Guillou S."/>
            <person name="Cros-Aarteil S."/>
            <person name="Calhoun S."/>
            <person name="Haridas S."/>
            <person name="Kuo A."/>
            <person name="Mondo S."/>
            <person name="Pangilinan J."/>
            <person name="Riley R."/>
            <person name="LaButti K."/>
            <person name="Andreopoulos B."/>
            <person name="Lipzen A."/>
            <person name="Chen C."/>
            <person name="Yan M."/>
            <person name="Daum C."/>
            <person name="Ng V."/>
            <person name="Clum A."/>
            <person name="Steindorff A."/>
            <person name="Ohm R.A."/>
            <person name="Martin F."/>
            <person name="Silar P."/>
            <person name="Natvig D.O."/>
            <person name="Lalanne C."/>
            <person name="Gautier V."/>
            <person name="Ament-Velasquez S.L."/>
            <person name="Kruys A."/>
            <person name="Hutchinson M.I."/>
            <person name="Powell A.J."/>
            <person name="Barry K."/>
            <person name="Miller A.N."/>
            <person name="Grigoriev I.V."/>
            <person name="Debuchy R."/>
            <person name="Gladieux P."/>
            <person name="Hiltunen Thoren M."/>
            <person name="Johannesson H."/>
        </authorList>
    </citation>
    <scope>NUCLEOTIDE SEQUENCE</scope>
    <source>
        <strain evidence="4">CBS 118394</strain>
    </source>
</reference>
<evidence type="ECO:0000313" key="5">
    <source>
        <dbReference type="Proteomes" id="UP001283341"/>
    </source>
</evidence>
<dbReference type="PANTHER" id="PTHR13504">
    <property type="entry name" value="FIDO DOMAIN-CONTAINING PROTEIN DDB_G0283145"/>
    <property type="match status" value="1"/>
</dbReference>
<dbReference type="InterPro" id="IPR003812">
    <property type="entry name" value="Fido"/>
</dbReference>
<feature type="binding site" evidence="2">
    <location>
        <begin position="221"/>
        <end position="228"/>
    </location>
    <ligand>
        <name>ATP</name>
        <dbReference type="ChEBI" id="CHEBI:30616"/>
    </ligand>
</feature>
<dbReference type="GO" id="GO:0005524">
    <property type="term" value="F:ATP binding"/>
    <property type="evidence" value="ECO:0007669"/>
    <property type="project" value="UniProtKB-KW"/>
</dbReference>
<organism evidence="4 5">
    <name type="scientific">Apodospora peruviana</name>
    <dbReference type="NCBI Taxonomy" id="516989"/>
    <lineage>
        <taxon>Eukaryota</taxon>
        <taxon>Fungi</taxon>
        <taxon>Dikarya</taxon>
        <taxon>Ascomycota</taxon>
        <taxon>Pezizomycotina</taxon>
        <taxon>Sordariomycetes</taxon>
        <taxon>Sordariomycetidae</taxon>
        <taxon>Sordariales</taxon>
        <taxon>Lasiosphaeriaceae</taxon>
        <taxon>Apodospora</taxon>
    </lineage>
</organism>
<sequence>MPDEWPLVPISSISADNIYPTNESQDLQKLFTKAVQYLATVMTAPLTKQPELKERIYDEIDDVLIRAIYGSNKIEHAIFAGANEIQIRALEFNNNMKAYYEVISYAGAYYYIMDEFVIKGRHLNEDLIEETHEILVTNVSLIEEGFPVLQPSEYGGVYRTVVVGAGTTNFSVPRFIPNHMANMCENLKLDLVRAELMGEVDPLSIAAKYSLQFVRIHPFRDGNGRMCRILLNAILCRYAGIVVPIGEEVDEREEYMAIKRRSTKQMEMDGHMHGEYATFVLRKSVTRLREMKKKLRVGAWLKQV</sequence>
<keyword evidence="2" id="KW-0547">Nucleotide-binding</keyword>
<protein>
    <submittedName>
        <fullName evidence="4">Fic/DOC family protein</fullName>
    </submittedName>
</protein>
<dbReference type="PROSITE" id="PS51459">
    <property type="entry name" value="FIDO"/>
    <property type="match status" value="1"/>
</dbReference>
<comment type="caution">
    <text evidence="4">The sequence shown here is derived from an EMBL/GenBank/DDBJ whole genome shotgun (WGS) entry which is preliminary data.</text>
</comment>
<accession>A0AAE0M4R6</accession>
<dbReference type="Pfam" id="PF02661">
    <property type="entry name" value="Fic"/>
    <property type="match status" value="1"/>
</dbReference>
<reference evidence="4" key="2">
    <citation type="submission" date="2023-06" db="EMBL/GenBank/DDBJ databases">
        <authorList>
            <consortium name="Lawrence Berkeley National Laboratory"/>
            <person name="Haridas S."/>
            <person name="Hensen N."/>
            <person name="Bonometti L."/>
            <person name="Westerberg I."/>
            <person name="Brannstrom I.O."/>
            <person name="Guillou S."/>
            <person name="Cros-Aarteil S."/>
            <person name="Calhoun S."/>
            <person name="Kuo A."/>
            <person name="Mondo S."/>
            <person name="Pangilinan J."/>
            <person name="Riley R."/>
            <person name="Labutti K."/>
            <person name="Andreopoulos B."/>
            <person name="Lipzen A."/>
            <person name="Chen C."/>
            <person name="Yanf M."/>
            <person name="Daum C."/>
            <person name="Ng V."/>
            <person name="Clum A."/>
            <person name="Steindorff A."/>
            <person name="Ohm R."/>
            <person name="Martin F."/>
            <person name="Silar P."/>
            <person name="Natvig D."/>
            <person name="Lalanne C."/>
            <person name="Gautier V."/>
            <person name="Ament-Velasquez S.L."/>
            <person name="Kruys A."/>
            <person name="Hutchinson M.I."/>
            <person name="Powell A.J."/>
            <person name="Barry K."/>
            <person name="Miller A.N."/>
            <person name="Grigoriev I.V."/>
            <person name="Debuchy R."/>
            <person name="Gladieux P."/>
            <person name="Thoren M.H."/>
            <person name="Johannesson H."/>
        </authorList>
    </citation>
    <scope>NUCLEOTIDE SEQUENCE</scope>
    <source>
        <strain evidence="4">CBS 118394</strain>
    </source>
</reference>
<evidence type="ECO:0000259" key="3">
    <source>
        <dbReference type="PROSITE" id="PS51459"/>
    </source>
</evidence>
<dbReference type="AlphaFoldDB" id="A0AAE0M4R6"/>
<dbReference type="PANTHER" id="PTHR13504:SF38">
    <property type="entry name" value="FIDO DOMAIN-CONTAINING PROTEIN"/>
    <property type="match status" value="1"/>
</dbReference>
<keyword evidence="2" id="KW-0067">ATP-binding</keyword>
<feature type="domain" description="Fido" evidence="3">
    <location>
        <begin position="123"/>
        <end position="282"/>
    </location>
</feature>
<dbReference type="InterPro" id="IPR040198">
    <property type="entry name" value="Fido_containing"/>
</dbReference>
<evidence type="ECO:0000313" key="4">
    <source>
        <dbReference type="EMBL" id="KAK3319381.1"/>
    </source>
</evidence>
<dbReference type="SUPFAM" id="SSF140931">
    <property type="entry name" value="Fic-like"/>
    <property type="match status" value="1"/>
</dbReference>
<evidence type="ECO:0000256" key="1">
    <source>
        <dbReference type="PIRSR" id="PIRSR640198-1"/>
    </source>
</evidence>
<gene>
    <name evidence="4" type="ORF">B0H66DRAFT_582654</name>
</gene>
<name>A0AAE0M4R6_9PEZI</name>
<keyword evidence="5" id="KW-1185">Reference proteome</keyword>
<dbReference type="Proteomes" id="UP001283341">
    <property type="component" value="Unassembled WGS sequence"/>
</dbReference>
<dbReference type="EMBL" id="JAUEDM010000004">
    <property type="protein sequence ID" value="KAK3319381.1"/>
    <property type="molecule type" value="Genomic_DNA"/>
</dbReference>
<feature type="active site" evidence="1">
    <location>
        <position position="217"/>
    </location>
</feature>